<organism evidence="4 5">
    <name type="scientific">Adhaeribacter pallidiroseus</name>
    <dbReference type="NCBI Taxonomy" id="2072847"/>
    <lineage>
        <taxon>Bacteria</taxon>
        <taxon>Pseudomonadati</taxon>
        <taxon>Bacteroidota</taxon>
        <taxon>Cytophagia</taxon>
        <taxon>Cytophagales</taxon>
        <taxon>Hymenobacteraceae</taxon>
        <taxon>Adhaeribacter</taxon>
    </lineage>
</organism>
<dbReference type="InterPro" id="IPR026956">
    <property type="entry name" value="D-ser_dehydrat-like_dom"/>
</dbReference>
<accession>A0A369QFY2</accession>
<dbReference type="Pfam" id="PF14031">
    <property type="entry name" value="D-ser_dehydrat"/>
    <property type="match status" value="1"/>
</dbReference>
<dbReference type="SUPFAM" id="SSF51419">
    <property type="entry name" value="PLP-binding barrel"/>
    <property type="match status" value="1"/>
</dbReference>
<dbReference type="GO" id="GO:0036088">
    <property type="term" value="P:D-serine catabolic process"/>
    <property type="evidence" value="ECO:0007669"/>
    <property type="project" value="TreeGrafter"/>
</dbReference>
<keyword evidence="2 4" id="KW-0456">Lyase</keyword>
<dbReference type="Pfam" id="PF01168">
    <property type="entry name" value="Ala_racemase_N"/>
    <property type="match status" value="1"/>
</dbReference>
<dbReference type="Proteomes" id="UP000253919">
    <property type="component" value="Unassembled WGS sequence"/>
</dbReference>
<dbReference type="PANTHER" id="PTHR28004:SF2">
    <property type="entry name" value="D-SERINE DEHYDRATASE"/>
    <property type="match status" value="1"/>
</dbReference>
<name>A0A369QFY2_9BACT</name>
<dbReference type="InterPro" id="IPR042208">
    <property type="entry name" value="D-ser_dehydrat-like_sf"/>
</dbReference>
<dbReference type="SMART" id="SM01119">
    <property type="entry name" value="D-ser_dehydrat"/>
    <property type="match status" value="1"/>
</dbReference>
<protein>
    <submittedName>
        <fullName evidence="4">D-serine ammonia-lyase</fullName>
        <ecNumber evidence="4">4.3.1.18</ecNumber>
    </submittedName>
</protein>
<dbReference type="InterPro" id="IPR051466">
    <property type="entry name" value="D-amino_acid_metab_enzyme"/>
</dbReference>
<evidence type="ECO:0000256" key="2">
    <source>
        <dbReference type="ARBA" id="ARBA00023239"/>
    </source>
</evidence>
<comment type="caution">
    <text evidence="4">The sequence shown here is derived from an EMBL/GenBank/DDBJ whole genome shotgun (WGS) entry which is preliminary data.</text>
</comment>
<dbReference type="RefSeq" id="WP_115371620.1">
    <property type="nucleotide sequence ID" value="NZ_QASA01000001.1"/>
</dbReference>
<dbReference type="PANTHER" id="PTHR28004">
    <property type="entry name" value="ZGC:162816-RELATED"/>
    <property type="match status" value="1"/>
</dbReference>
<evidence type="ECO:0000313" key="5">
    <source>
        <dbReference type="Proteomes" id="UP000253919"/>
    </source>
</evidence>
<dbReference type="GO" id="GO:0008721">
    <property type="term" value="F:D-serine ammonia-lyase activity"/>
    <property type="evidence" value="ECO:0007669"/>
    <property type="project" value="UniProtKB-EC"/>
</dbReference>
<dbReference type="AlphaFoldDB" id="A0A369QFY2"/>
<dbReference type="OrthoDB" id="9788869at2"/>
<dbReference type="CDD" id="cd06821">
    <property type="entry name" value="PLPDE_III_D-TA"/>
    <property type="match status" value="1"/>
</dbReference>
<sequence>MSETDSLPWYTITNMDTVDTPALIVFPERVKQNIQMLTKLVTGVEWLRPHVKTHKMMEVTTLLLQAGITKFKCATIAEAEMLGQAGAPDVLLAYQPVGPKIYRLQLLVQKYPKTKFSCLVDNETIAQSIAITFARENLTLPVFLDLNVGMNRTGIAPGSEALALYQACNRLKGIIAVGLHAYDGHLRHPNIDERQAACDASFEPVQLLANQITAAGYPTPIIVAGGSPTFPIHARRPGVECSPGTFVFWDYGYSTTLTEQPFIYAAIVATRVISRLDAQTLCLDLGHKAIAAENPLPRVVFLNAPEAQPISQSEEHMVVQVPGSSTYQVGDVFYGIPVHICPTCNLYDKAFVAEDHQVKTSWAVVSRNRFITV</sequence>
<dbReference type="EMBL" id="QASA01000001">
    <property type="protein sequence ID" value="RDC62136.1"/>
    <property type="molecule type" value="Genomic_DNA"/>
</dbReference>
<evidence type="ECO:0000259" key="3">
    <source>
        <dbReference type="SMART" id="SM01119"/>
    </source>
</evidence>
<dbReference type="EC" id="4.3.1.18" evidence="4"/>
<keyword evidence="5" id="KW-1185">Reference proteome</keyword>
<comment type="similarity">
    <text evidence="1">Belongs to the DSD1 family.</text>
</comment>
<evidence type="ECO:0000256" key="1">
    <source>
        <dbReference type="ARBA" id="ARBA00005323"/>
    </source>
</evidence>
<gene>
    <name evidence="4" type="primary">dsdA</name>
    <name evidence="4" type="ORF">AHMF7616_00727</name>
</gene>
<dbReference type="InterPro" id="IPR029066">
    <property type="entry name" value="PLP-binding_barrel"/>
</dbReference>
<reference evidence="4 5" key="1">
    <citation type="submission" date="2018-04" db="EMBL/GenBank/DDBJ databases">
        <title>Adhaeribacter sp. HMF7616 genome sequencing and assembly.</title>
        <authorList>
            <person name="Kang H."/>
            <person name="Kang J."/>
            <person name="Cha I."/>
            <person name="Kim H."/>
            <person name="Joh K."/>
        </authorList>
    </citation>
    <scope>NUCLEOTIDE SEQUENCE [LARGE SCALE GENOMIC DNA]</scope>
    <source>
        <strain evidence="4 5">HMF7616</strain>
    </source>
</reference>
<dbReference type="Gene3D" id="2.40.37.20">
    <property type="entry name" value="D-serine dehydratase-like domain"/>
    <property type="match status" value="1"/>
</dbReference>
<dbReference type="Gene3D" id="3.20.20.10">
    <property type="entry name" value="Alanine racemase"/>
    <property type="match status" value="1"/>
</dbReference>
<evidence type="ECO:0000313" key="4">
    <source>
        <dbReference type="EMBL" id="RDC62136.1"/>
    </source>
</evidence>
<dbReference type="InterPro" id="IPR001608">
    <property type="entry name" value="Ala_racemase_N"/>
</dbReference>
<proteinExistence type="inferred from homology"/>
<feature type="domain" description="D-serine dehydratase-like" evidence="3">
    <location>
        <begin position="265"/>
        <end position="354"/>
    </location>
</feature>